<dbReference type="Proteomes" id="UP000713222">
    <property type="component" value="Unassembled WGS sequence"/>
</dbReference>
<protein>
    <submittedName>
        <fullName evidence="1">Recombination protein NinG</fullName>
    </submittedName>
</protein>
<evidence type="ECO:0000313" key="2">
    <source>
        <dbReference type="Proteomes" id="UP000713222"/>
    </source>
</evidence>
<organism evidence="1 2">
    <name type="scientific">Candidatus Fonsibacter lacus</name>
    <dbReference type="NCBI Taxonomy" id="2576439"/>
    <lineage>
        <taxon>Bacteria</taxon>
        <taxon>Pseudomonadati</taxon>
        <taxon>Pseudomonadota</taxon>
        <taxon>Alphaproteobacteria</taxon>
        <taxon>Candidatus Pelagibacterales</taxon>
        <taxon>Candidatus Pelagibacterales incertae sedis</taxon>
        <taxon>Candidatus Fonsibacter</taxon>
    </lineage>
</organism>
<dbReference type="InterPro" id="IPR008713">
    <property type="entry name" value="Phage_lambda_NinG"/>
</dbReference>
<sequence length="176" mass="20757">MKAKIMKCKNCKAEFSPVRFNQKYCFESDCVRVWVEAEKEKQWKKKKKQLKDELQTLPELLKLAQITFNKYIRLRDKDKPCISCEKPLGAKYDAGHYFSMGGHKAVTFDEDNVHAQCVTCNQYKHGNLLNYQIGIQQRIGADRLIELHSRAHEVKKWTKDELKDIIKMYKSKINEI</sequence>
<dbReference type="AlphaFoldDB" id="A0A964XQQ2"/>
<gene>
    <name evidence="1" type="ORF">EBV32_05165</name>
</gene>
<proteinExistence type="predicted"/>
<accession>A0A964XQQ2</accession>
<evidence type="ECO:0000313" key="1">
    <source>
        <dbReference type="EMBL" id="NBN88458.1"/>
    </source>
</evidence>
<dbReference type="EMBL" id="RGET01000131">
    <property type="protein sequence ID" value="NBN88458.1"/>
    <property type="molecule type" value="Genomic_DNA"/>
</dbReference>
<dbReference type="Pfam" id="PF05766">
    <property type="entry name" value="NinG"/>
    <property type="match status" value="1"/>
</dbReference>
<comment type="caution">
    <text evidence="1">The sequence shown here is derived from an EMBL/GenBank/DDBJ whole genome shotgun (WGS) entry which is preliminary data.</text>
</comment>
<name>A0A964XQQ2_9PROT</name>
<reference evidence="1" key="1">
    <citation type="submission" date="2018-10" db="EMBL/GenBank/DDBJ databases">
        <title>Iterative Subtractive Binning of Freshwater Chronoseries Metagenomes Recovers Nearly Complete Genomes from over Four Hundred Novel Species.</title>
        <authorList>
            <person name="Rodriguez-R L.M."/>
            <person name="Tsementzi D."/>
            <person name="Luo C."/>
            <person name="Konstantinidis K.T."/>
        </authorList>
    </citation>
    <scope>NUCLEOTIDE SEQUENCE</scope>
    <source>
        <strain evidence="1">WB7_6_001</strain>
    </source>
</reference>